<dbReference type="Pfam" id="PF00412">
    <property type="entry name" value="LIM"/>
    <property type="match status" value="2"/>
</dbReference>
<dbReference type="PROSITE" id="PS50023">
    <property type="entry name" value="LIM_DOMAIN_2"/>
    <property type="match status" value="1"/>
</dbReference>
<evidence type="ECO:0000313" key="7">
    <source>
        <dbReference type="EMBL" id="CAD8847287.1"/>
    </source>
</evidence>
<evidence type="ECO:0000256" key="4">
    <source>
        <dbReference type="SAM" id="MobiDB-lite"/>
    </source>
</evidence>
<evidence type="ECO:0000259" key="6">
    <source>
        <dbReference type="PROSITE" id="PS51089"/>
    </source>
</evidence>
<feature type="region of interest" description="Disordered" evidence="4">
    <location>
        <begin position="394"/>
        <end position="442"/>
    </location>
</feature>
<feature type="compositionally biased region" description="Low complexity" evidence="4">
    <location>
        <begin position="414"/>
        <end position="435"/>
    </location>
</feature>
<feature type="domain" description="LIM zinc-binding" evidence="5">
    <location>
        <begin position="119"/>
        <end position="178"/>
    </location>
</feature>
<dbReference type="CDD" id="cd08368">
    <property type="entry name" value="LIM"/>
    <property type="match status" value="1"/>
</dbReference>
<dbReference type="AlphaFoldDB" id="A0A7S1F7C9"/>
<accession>A0A7S1F7C9</accession>
<dbReference type="SMART" id="SM00132">
    <property type="entry name" value="LIM"/>
    <property type="match status" value="2"/>
</dbReference>
<reference evidence="7" key="1">
    <citation type="submission" date="2021-01" db="EMBL/GenBank/DDBJ databases">
        <authorList>
            <person name="Corre E."/>
            <person name="Pelletier E."/>
            <person name="Niang G."/>
            <person name="Scheremetjew M."/>
            <person name="Finn R."/>
            <person name="Kale V."/>
            <person name="Holt S."/>
            <person name="Cochrane G."/>
            <person name="Meng A."/>
            <person name="Brown T."/>
            <person name="Cohen L."/>
        </authorList>
    </citation>
    <scope>NUCLEOTIDE SEQUENCE</scope>
</reference>
<dbReference type="GO" id="GO:0015629">
    <property type="term" value="C:actin cytoskeleton"/>
    <property type="evidence" value="ECO:0007669"/>
    <property type="project" value="TreeGrafter"/>
</dbReference>
<keyword evidence="1 3" id="KW-0479">Metal-binding</keyword>
<dbReference type="GO" id="GO:0051015">
    <property type="term" value="F:actin filament binding"/>
    <property type="evidence" value="ECO:0007669"/>
    <property type="project" value="TreeGrafter"/>
</dbReference>
<evidence type="ECO:0000256" key="1">
    <source>
        <dbReference type="ARBA" id="ARBA00022723"/>
    </source>
</evidence>
<feature type="domain" description="HP" evidence="6">
    <location>
        <begin position="444"/>
        <end position="509"/>
    </location>
</feature>
<dbReference type="SUPFAM" id="SSF57716">
    <property type="entry name" value="Glucocorticoid receptor-like (DNA-binding domain)"/>
    <property type="match status" value="1"/>
</dbReference>
<dbReference type="InterPro" id="IPR003128">
    <property type="entry name" value="Villin_headpiece"/>
</dbReference>
<dbReference type="GO" id="GO:0030032">
    <property type="term" value="P:lamellipodium assembly"/>
    <property type="evidence" value="ECO:0007669"/>
    <property type="project" value="TreeGrafter"/>
</dbReference>
<dbReference type="GO" id="GO:0007010">
    <property type="term" value="P:cytoskeleton organization"/>
    <property type="evidence" value="ECO:0007669"/>
    <property type="project" value="InterPro"/>
</dbReference>
<dbReference type="PANTHER" id="PTHR24213">
    <property type="entry name" value="ACTIN-BINDING LIM PROTEIN"/>
    <property type="match status" value="1"/>
</dbReference>
<dbReference type="InterPro" id="IPR001781">
    <property type="entry name" value="Znf_LIM"/>
</dbReference>
<dbReference type="EMBL" id="HBFQ01030728">
    <property type="protein sequence ID" value="CAD8847287.1"/>
    <property type="molecule type" value="Transcribed_RNA"/>
</dbReference>
<dbReference type="InterPro" id="IPR036886">
    <property type="entry name" value="Villin_headpiece_dom_sf"/>
</dbReference>
<dbReference type="InterPro" id="IPR051618">
    <property type="entry name" value="Actin-binding_LIM"/>
</dbReference>
<dbReference type="PROSITE" id="PS00478">
    <property type="entry name" value="LIM_DOMAIN_1"/>
    <property type="match status" value="2"/>
</dbReference>
<keyword evidence="2 3" id="KW-0862">Zinc</keyword>
<evidence type="ECO:0000256" key="3">
    <source>
        <dbReference type="PROSITE-ProRule" id="PRU00125"/>
    </source>
</evidence>
<dbReference type="Gene3D" id="2.10.110.10">
    <property type="entry name" value="Cysteine Rich Protein"/>
    <property type="match status" value="2"/>
</dbReference>
<name>A0A7S1F7C9_NOCSC</name>
<gene>
    <name evidence="7" type="ORF">NSCI0253_LOCUS21637</name>
</gene>
<sequence>MSHIALGTYSGRALQDDGSNLSYSVHIMERKQCWLDYLKVPPVKTAQKEQFHADAAYVIESKEGSEVFKITIGGLPGQGRAGQVWDFELVRDVGIATLKRDGVELLAQEDTLGDVAEVRKCAGCGEEVHSQGVMNGGKLYHKDCFVCSVCSNPLAGTFTRSKTGEAICPNCVPKEVCAACGGLIKQKKMKVGESLFHPECFLCNGCENPIVGGFAKKGEFFLCKACAEGKVAPHAICPKVPDYAVEEKEKKNFVLPAVKKKVQTVRLGYYQGRKGDVIPERAGVTTTYSVRLMPEWRIWQDCIRKTKIDDNRWQAEGFYEEVRDGNGPCTKITFRVESLPAGAGPSIGSTRTIDVEFENGAACLIVEGMRLYNLNEDILDVEQDEYMQQTFMSAEEKQKLKDSPFLNKPKAKTEAPASSPESAPAKPAAPVTAPAAAPPAAPVSATQGYYSLAQLQDSETWQTLPVDTKNRELHLSDEEFQTVFGTTKAEYEKLPNWQKDRKKKQHGLF</sequence>
<proteinExistence type="predicted"/>
<dbReference type="PANTHER" id="PTHR24213:SF9">
    <property type="entry name" value="UNCOORDINATED 115A, ISOFORM B-RELATED"/>
    <property type="match status" value="1"/>
</dbReference>
<dbReference type="GO" id="GO:0046872">
    <property type="term" value="F:metal ion binding"/>
    <property type="evidence" value="ECO:0007669"/>
    <property type="project" value="UniProtKB-KW"/>
</dbReference>
<evidence type="ECO:0000256" key="2">
    <source>
        <dbReference type="ARBA" id="ARBA00022833"/>
    </source>
</evidence>
<dbReference type="PROSITE" id="PS51089">
    <property type="entry name" value="HP"/>
    <property type="match status" value="1"/>
</dbReference>
<organism evidence="7">
    <name type="scientific">Noctiluca scintillans</name>
    <name type="common">Sea sparkle</name>
    <name type="synonym">Red tide dinoflagellate</name>
    <dbReference type="NCBI Taxonomy" id="2966"/>
    <lineage>
        <taxon>Eukaryota</taxon>
        <taxon>Sar</taxon>
        <taxon>Alveolata</taxon>
        <taxon>Dinophyceae</taxon>
        <taxon>Noctilucales</taxon>
        <taxon>Noctilucaceae</taxon>
        <taxon>Noctiluca</taxon>
    </lineage>
</organism>
<dbReference type="Pfam" id="PF02209">
    <property type="entry name" value="VHP"/>
    <property type="match status" value="1"/>
</dbReference>
<keyword evidence="3" id="KW-0440">LIM domain</keyword>
<dbReference type="Gene3D" id="1.10.950.10">
    <property type="entry name" value="Villin headpiece domain"/>
    <property type="match status" value="1"/>
</dbReference>
<protein>
    <submittedName>
        <fullName evidence="7">Uncharacterized protein</fullName>
    </submittedName>
</protein>
<evidence type="ECO:0000259" key="5">
    <source>
        <dbReference type="PROSITE" id="PS50023"/>
    </source>
</evidence>
<dbReference type="SUPFAM" id="SSF47050">
    <property type="entry name" value="VHP, Villin headpiece domain"/>
    <property type="match status" value="1"/>
</dbReference>
<dbReference type="SMART" id="SM00153">
    <property type="entry name" value="VHP"/>
    <property type="match status" value="1"/>
</dbReference>